<name>A0A5N5QW74_9AGAM</name>
<feature type="compositionally biased region" description="Polar residues" evidence="1">
    <location>
        <begin position="290"/>
        <end position="301"/>
    </location>
</feature>
<organism evidence="4 5">
    <name type="scientific">Ceratobasidium theobromae</name>
    <dbReference type="NCBI Taxonomy" id="1582974"/>
    <lineage>
        <taxon>Eukaryota</taxon>
        <taxon>Fungi</taxon>
        <taxon>Dikarya</taxon>
        <taxon>Basidiomycota</taxon>
        <taxon>Agaricomycotina</taxon>
        <taxon>Agaricomycetes</taxon>
        <taxon>Cantharellales</taxon>
        <taxon>Ceratobasidiaceae</taxon>
        <taxon>Ceratobasidium</taxon>
    </lineage>
</organism>
<protein>
    <submittedName>
        <fullName evidence="4">NLI interacting factor-like phosphatase</fullName>
    </submittedName>
</protein>
<feature type="compositionally biased region" description="Acidic residues" evidence="1">
    <location>
        <begin position="302"/>
        <end position="326"/>
    </location>
</feature>
<dbReference type="InterPro" id="IPR036412">
    <property type="entry name" value="HAD-like_sf"/>
</dbReference>
<dbReference type="PANTHER" id="PTHR12210">
    <property type="entry name" value="DULLARD PROTEIN PHOSPHATASE"/>
    <property type="match status" value="1"/>
</dbReference>
<feature type="compositionally biased region" description="Low complexity" evidence="1">
    <location>
        <begin position="87"/>
        <end position="120"/>
    </location>
</feature>
<evidence type="ECO:0000256" key="2">
    <source>
        <dbReference type="SAM" id="SignalP"/>
    </source>
</evidence>
<dbReference type="InterPro" id="IPR023214">
    <property type="entry name" value="HAD_sf"/>
</dbReference>
<keyword evidence="2" id="KW-0732">Signal</keyword>
<feature type="chain" id="PRO_5024429801" evidence="2">
    <location>
        <begin position="18"/>
        <end position="513"/>
    </location>
</feature>
<feature type="compositionally biased region" description="Polar residues" evidence="1">
    <location>
        <begin position="128"/>
        <end position="141"/>
    </location>
</feature>
<dbReference type="SUPFAM" id="SSF56784">
    <property type="entry name" value="HAD-like"/>
    <property type="match status" value="1"/>
</dbReference>
<dbReference type="AlphaFoldDB" id="A0A5N5QW74"/>
<feature type="compositionally biased region" description="Low complexity" evidence="1">
    <location>
        <begin position="220"/>
        <end position="253"/>
    </location>
</feature>
<reference evidence="4 5" key="1">
    <citation type="journal article" date="2019" name="Fungal Biol. Biotechnol.">
        <title>Draft genome sequence of fastidious pathogen Ceratobasidium theobromae, which causes vascular-streak dieback in Theobroma cacao.</title>
        <authorList>
            <person name="Ali S.S."/>
            <person name="Asman A."/>
            <person name="Shao J."/>
            <person name="Firmansyah A.P."/>
            <person name="Susilo A.W."/>
            <person name="Rosmana A."/>
            <person name="McMahon P."/>
            <person name="Junaid M."/>
            <person name="Guest D."/>
            <person name="Kheng T.Y."/>
            <person name="Meinhardt L.W."/>
            <person name="Bailey B.A."/>
        </authorList>
    </citation>
    <scope>NUCLEOTIDE SEQUENCE [LARGE SCALE GENOMIC DNA]</scope>
    <source>
        <strain evidence="4 5">CT2</strain>
    </source>
</reference>
<keyword evidence="5" id="KW-1185">Reference proteome</keyword>
<dbReference type="GO" id="GO:0016791">
    <property type="term" value="F:phosphatase activity"/>
    <property type="evidence" value="ECO:0007669"/>
    <property type="project" value="InterPro"/>
</dbReference>
<dbReference type="EMBL" id="SSOP01000004">
    <property type="protein sequence ID" value="KAB5596000.1"/>
    <property type="molecule type" value="Genomic_DNA"/>
</dbReference>
<gene>
    <name evidence="4" type="ORF">CTheo_517</name>
</gene>
<comment type="caution">
    <text evidence="4">The sequence shown here is derived from an EMBL/GenBank/DDBJ whole genome shotgun (WGS) entry which is preliminary data.</text>
</comment>
<evidence type="ECO:0000313" key="4">
    <source>
        <dbReference type="EMBL" id="KAB5596000.1"/>
    </source>
</evidence>
<dbReference type="SMART" id="SM00577">
    <property type="entry name" value="CPDc"/>
    <property type="match status" value="1"/>
</dbReference>
<feature type="signal peptide" evidence="2">
    <location>
        <begin position="1"/>
        <end position="17"/>
    </location>
</feature>
<proteinExistence type="predicted"/>
<sequence>MAQTLLCLSALTLGVVSIPTPPPHYFVLSTTNVSDHVSDLWLTQPGAGHEDGAWPPTRRSIIDVSSATPHHPPPSFLNRRLLPSSTAAMAQPTAQSQSPSASKATSRSSRPSQAPASTAPHRTRSTEPEATSDGNSTSSLPNGKPAQPAAGSARPSSPKQSKSKKKKHGFWAALKAALMPCAVPSAAHPIEEDARPSEAPAQVPMREREKPMTSQISEKPVAAPAEAQPAVPSSSSATSTTIVPEHKPAVAPLVPVPVPTSPPAEPEEVVPPSPKPQLLTQEESEGVLSGSVQPIGSTGTESDGETSFTDDDEAAKEPDEQVEDDDEERLIMQGGAGIPIGPDGQPRPLLPPIAPSHAGRKCLVLDLDETLLIPQADYVVPVEIEWQWHNVYVIKRPGVDNFLKKMGELYEIYADPVLDKLDVHKVVSHRLFRESCYNHKGNYVKDLSQLGRPLTDTIILDNSPASYIFHPNNAVPVSSWFNDPHDTELTDLCPFLTDLRVVDDVRGVLDGGL</sequence>
<feature type="domain" description="FCP1 homology" evidence="3">
    <location>
        <begin position="356"/>
        <end position="499"/>
    </location>
</feature>
<evidence type="ECO:0000259" key="3">
    <source>
        <dbReference type="PROSITE" id="PS50969"/>
    </source>
</evidence>
<evidence type="ECO:0000313" key="5">
    <source>
        <dbReference type="Proteomes" id="UP000383932"/>
    </source>
</evidence>
<dbReference type="NCBIfam" id="TIGR02251">
    <property type="entry name" value="HIF-SF_euk"/>
    <property type="match status" value="1"/>
</dbReference>
<dbReference type="Gene3D" id="3.40.50.1000">
    <property type="entry name" value="HAD superfamily/HAD-like"/>
    <property type="match status" value="1"/>
</dbReference>
<feature type="compositionally biased region" description="Pro residues" evidence="1">
    <location>
        <begin position="254"/>
        <end position="275"/>
    </location>
</feature>
<feature type="region of interest" description="Disordered" evidence="1">
    <location>
        <begin position="87"/>
        <end position="169"/>
    </location>
</feature>
<dbReference type="Proteomes" id="UP000383932">
    <property type="component" value="Unassembled WGS sequence"/>
</dbReference>
<accession>A0A5N5QW74</accession>
<dbReference type="Pfam" id="PF03031">
    <property type="entry name" value="NIF"/>
    <property type="match status" value="1"/>
</dbReference>
<evidence type="ECO:0000256" key="1">
    <source>
        <dbReference type="SAM" id="MobiDB-lite"/>
    </source>
</evidence>
<feature type="region of interest" description="Disordered" evidence="1">
    <location>
        <begin position="187"/>
        <end position="326"/>
    </location>
</feature>
<dbReference type="CDD" id="cd07521">
    <property type="entry name" value="HAD_FCP1-like"/>
    <property type="match status" value="1"/>
</dbReference>
<dbReference type="InterPro" id="IPR050365">
    <property type="entry name" value="TIM50"/>
</dbReference>
<dbReference type="InterPro" id="IPR011948">
    <property type="entry name" value="Dullard_phosphatase"/>
</dbReference>
<dbReference type="OrthoDB" id="277011at2759"/>
<dbReference type="FunFam" id="3.40.50.1000:FF:000093">
    <property type="entry name" value="NLI interacting factor-like phosphatase family protein"/>
    <property type="match status" value="1"/>
</dbReference>
<dbReference type="PROSITE" id="PS50969">
    <property type="entry name" value="FCP1"/>
    <property type="match status" value="1"/>
</dbReference>
<dbReference type="InterPro" id="IPR004274">
    <property type="entry name" value="FCP1_dom"/>
</dbReference>